<evidence type="ECO:0000256" key="1">
    <source>
        <dbReference type="ARBA" id="ARBA00006538"/>
    </source>
</evidence>
<protein>
    <submittedName>
        <fullName evidence="5">Thioesterase/thiol ester dehydrase-isomerase</fullName>
    </submittedName>
</protein>
<dbReference type="InterPro" id="IPR029069">
    <property type="entry name" value="HotDog_dom_sf"/>
</dbReference>
<dbReference type="Gene3D" id="2.40.160.210">
    <property type="entry name" value="Acyl-CoA thioesterase, double hotdog domain"/>
    <property type="match status" value="1"/>
</dbReference>
<keyword evidence="5" id="KW-0413">Isomerase</keyword>
<dbReference type="GO" id="GO:0009062">
    <property type="term" value="P:fatty acid catabolic process"/>
    <property type="evidence" value="ECO:0007669"/>
    <property type="project" value="TreeGrafter"/>
</dbReference>
<keyword evidence="6" id="KW-1185">Reference proteome</keyword>
<dbReference type="InterPro" id="IPR049449">
    <property type="entry name" value="TesB_ACOT8-like_N"/>
</dbReference>
<dbReference type="InParanoid" id="A0A2J6T7T8"/>
<dbReference type="AlphaFoldDB" id="A0A2J6T7T8"/>
<feature type="domain" description="Acyl-CoA thioesterase-like N-terminal HotDog" evidence="3">
    <location>
        <begin position="44"/>
        <end position="109"/>
    </location>
</feature>
<dbReference type="PANTHER" id="PTHR11066">
    <property type="entry name" value="ACYL-COA THIOESTERASE"/>
    <property type="match status" value="1"/>
</dbReference>
<dbReference type="SUPFAM" id="SSF54637">
    <property type="entry name" value="Thioesterase/thiol ester dehydrase-isomerase"/>
    <property type="match status" value="2"/>
</dbReference>
<dbReference type="GO" id="GO:0006637">
    <property type="term" value="P:acyl-CoA metabolic process"/>
    <property type="evidence" value="ECO:0007669"/>
    <property type="project" value="InterPro"/>
</dbReference>
<accession>A0A2J6T7T8</accession>
<gene>
    <name evidence="5" type="ORF">K444DRAFT_613875</name>
</gene>
<dbReference type="Pfam" id="PF13622">
    <property type="entry name" value="4HBT_3"/>
    <property type="match status" value="1"/>
</dbReference>
<dbReference type="Proteomes" id="UP000235371">
    <property type="component" value="Unassembled WGS sequence"/>
</dbReference>
<dbReference type="OrthoDB" id="68328at2759"/>
<dbReference type="CDD" id="cd03445">
    <property type="entry name" value="Thioesterase_II_repeat2"/>
    <property type="match status" value="1"/>
</dbReference>
<evidence type="ECO:0000313" key="5">
    <source>
        <dbReference type="EMBL" id="PMD59082.1"/>
    </source>
</evidence>
<name>A0A2J6T7T8_9HELO</name>
<evidence type="ECO:0000259" key="3">
    <source>
        <dbReference type="Pfam" id="PF13622"/>
    </source>
</evidence>
<dbReference type="STRING" id="1095630.A0A2J6T7T8"/>
<evidence type="ECO:0000259" key="4">
    <source>
        <dbReference type="Pfam" id="PF20789"/>
    </source>
</evidence>
<comment type="similarity">
    <text evidence="1">Belongs to the C/M/P thioester hydrolase family.</text>
</comment>
<dbReference type="InterPro" id="IPR042171">
    <property type="entry name" value="Acyl-CoA_hotdog"/>
</dbReference>
<keyword evidence="2" id="KW-0378">Hydrolase</keyword>
<dbReference type="RefSeq" id="XP_024735986.1">
    <property type="nucleotide sequence ID" value="XM_024880432.1"/>
</dbReference>
<dbReference type="CDD" id="cd03444">
    <property type="entry name" value="Thioesterase_II_repeat1"/>
    <property type="match status" value="1"/>
</dbReference>
<dbReference type="Pfam" id="PF20789">
    <property type="entry name" value="4HBT_3C"/>
    <property type="match status" value="1"/>
</dbReference>
<dbReference type="InterPro" id="IPR003703">
    <property type="entry name" value="Acyl_CoA_thio"/>
</dbReference>
<dbReference type="GO" id="GO:0005782">
    <property type="term" value="C:peroxisomal matrix"/>
    <property type="evidence" value="ECO:0007669"/>
    <property type="project" value="UniProtKB-SubCell"/>
</dbReference>
<organism evidence="5 6">
    <name type="scientific">Hyaloscypha bicolor E</name>
    <dbReference type="NCBI Taxonomy" id="1095630"/>
    <lineage>
        <taxon>Eukaryota</taxon>
        <taxon>Fungi</taxon>
        <taxon>Dikarya</taxon>
        <taxon>Ascomycota</taxon>
        <taxon>Pezizomycotina</taxon>
        <taxon>Leotiomycetes</taxon>
        <taxon>Helotiales</taxon>
        <taxon>Hyaloscyphaceae</taxon>
        <taxon>Hyaloscypha</taxon>
        <taxon>Hyaloscypha bicolor</taxon>
    </lineage>
</organism>
<dbReference type="EMBL" id="KZ613817">
    <property type="protein sequence ID" value="PMD59082.1"/>
    <property type="molecule type" value="Genomic_DNA"/>
</dbReference>
<dbReference type="GO" id="GO:0016853">
    <property type="term" value="F:isomerase activity"/>
    <property type="evidence" value="ECO:0007669"/>
    <property type="project" value="UniProtKB-KW"/>
</dbReference>
<dbReference type="PANTHER" id="PTHR11066:SF64">
    <property type="entry name" value="ACYL-COA THIOESTERASE (AFU_ORTHOLOGUE AFUA_1G12060)"/>
    <property type="match status" value="1"/>
</dbReference>
<dbReference type="InterPro" id="IPR049450">
    <property type="entry name" value="ACOT8-like_C"/>
</dbReference>
<proteinExistence type="inferred from homology"/>
<evidence type="ECO:0000313" key="6">
    <source>
        <dbReference type="Proteomes" id="UP000235371"/>
    </source>
</evidence>
<dbReference type="GeneID" id="36588509"/>
<evidence type="ECO:0000256" key="2">
    <source>
        <dbReference type="ARBA" id="ARBA00022801"/>
    </source>
</evidence>
<sequence length="366" mass="40925">MAEENPMTFEDLMSLQTLDFGEGERGKEQFMSVRPAFCAGGGAGASFGGHVYAQGVWAAAQTVGSGMVVHNVHGFFTLPGMPDRPYVYEVTHLSEGKSYCTRNVNVRQPTTPPESRSRFKEEDAGKELGKICFSCICSFKRDEKETFKGHQGVRVQERWKEVLGSRNGEAWEKAPGVDAPWYHRQASTSPPPLLPIFPGLDIRKVNMTHHNTSDPLAYRTLSLYRPFGHLPISLPNLHACAHLYASDKNSLFIISNALGFGDQVGKMGSLSHSVVFHVPASELMFQGHDEEGGKLNWWVQEAWTPRSGQGRGMHESWIWSPSGRHVATTWQEGLIRRAEREEGEKQRLMWEEGMRKNGRLGGRGKL</sequence>
<dbReference type="GO" id="GO:0047617">
    <property type="term" value="F:fatty acyl-CoA hydrolase activity"/>
    <property type="evidence" value="ECO:0007669"/>
    <property type="project" value="InterPro"/>
</dbReference>
<reference evidence="5 6" key="1">
    <citation type="submission" date="2016-04" db="EMBL/GenBank/DDBJ databases">
        <title>A degradative enzymes factory behind the ericoid mycorrhizal symbiosis.</title>
        <authorList>
            <consortium name="DOE Joint Genome Institute"/>
            <person name="Martino E."/>
            <person name="Morin E."/>
            <person name="Grelet G."/>
            <person name="Kuo A."/>
            <person name="Kohler A."/>
            <person name="Daghino S."/>
            <person name="Barry K."/>
            <person name="Choi C."/>
            <person name="Cichocki N."/>
            <person name="Clum A."/>
            <person name="Copeland A."/>
            <person name="Hainaut M."/>
            <person name="Haridas S."/>
            <person name="Labutti K."/>
            <person name="Lindquist E."/>
            <person name="Lipzen A."/>
            <person name="Khouja H.-R."/>
            <person name="Murat C."/>
            <person name="Ohm R."/>
            <person name="Olson A."/>
            <person name="Spatafora J."/>
            <person name="Veneault-Fourrey C."/>
            <person name="Henrissat B."/>
            <person name="Grigoriev I."/>
            <person name="Martin F."/>
            <person name="Perotto S."/>
        </authorList>
    </citation>
    <scope>NUCLEOTIDE SEQUENCE [LARGE SCALE GENOMIC DNA]</scope>
    <source>
        <strain evidence="5 6">E</strain>
    </source>
</reference>
<feature type="domain" description="Acyl-CoA thioesterase-like C-terminal" evidence="4">
    <location>
        <begin position="236"/>
        <end position="335"/>
    </location>
</feature>